<evidence type="ECO:0008006" key="3">
    <source>
        <dbReference type="Google" id="ProtNLM"/>
    </source>
</evidence>
<protein>
    <recommendedName>
        <fullName evidence="3">Aspartyl protease</fullName>
    </recommendedName>
</protein>
<sequence>MLIAASALIPAVAQTPPPVDEGKPLTLPATLEAGLFYLHPKLPDGRALRLFSDTGGGLLFTESGAKALGATLDPNASREQPQRLSWPRFQADAWIPAPRGSERGVPLMQAPPDQARHLGDGMLGANWFGGHSWQFDYPRGELRLLPSNALPRVAAKHRVQLGFQKDADGPTTHFPRIPVRIEGETLQLLFDTGASLRLSEQAARELDGGPNLRAGSFITSEVLKRWRQRHPQWRVIDKADADGRVRIIEVPQVQVGGYRVGPVWFAERPDKNFHEFMSQWMDRRVDGAIGGNAFSTLKISVDYPSGVAVFER</sequence>
<accession>A0A108UDK1</accession>
<dbReference type="Proteomes" id="UP000023435">
    <property type="component" value="Unassembled WGS sequence"/>
</dbReference>
<gene>
    <name evidence="1" type="ORF">AZ78_4695</name>
</gene>
<proteinExistence type="predicted"/>
<dbReference type="EMBL" id="JAJA02000001">
    <property type="protein sequence ID" value="KWS07135.1"/>
    <property type="molecule type" value="Genomic_DNA"/>
</dbReference>
<evidence type="ECO:0000313" key="2">
    <source>
        <dbReference type="Proteomes" id="UP000023435"/>
    </source>
</evidence>
<dbReference type="Gene3D" id="2.40.70.10">
    <property type="entry name" value="Acid Proteases"/>
    <property type="match status" value="1"/>
</dbReference>
<dbReference type="AlphaFoldDB" id="A0A108UDK1"/>
<organism evidence="1 2">
    <name type="scientific">Lysobacter capsici AZ78</name>
    <dbReference type="NCBI Taxonomy" id="1444315"/>
    <lineage>
        <taxon>Bacteria</taxon>
        <taxon>Pseudomonadati</taxon>
        <taxon>Pseudomonadota</taxon>
        <taxon>Gammaproteobacteria</taxon>
        <taxon>Lysobacterales</taxon>
        <taxon>Lysobacteraceae</taxon>
        <taxon>Lysobacter</taxon>
    </lineage>
</organism>
<keyword evidence="2" id="KW-1185">Reference proteome</keyword>
<dbReference type="InterPro" id="IPR021109">
    <property type="entry name" value="Peptidase_aspartic_dom_sf"/>
</dbReference>
<reference evidence="1 2" key="1">
    <citation type="journal article" date="2014" name="Genome Announc.">
        <title>Draft Genome Sequence of Lysobacter capsici AZ78, a Bacterium Antagonistic to Plant-Pathogenic Oomycetes.</title>
        <authorList>
            <person name="Puopolo G."/>
            <person name="Sonego P."/>
            <person name="Engelen K."/>
            <person name="Pertot I."/>
        </authorList>
    </citation>
    <scope>NUCLEOTIDE SEQUENCE [LARGE SCALE GENOMIC DNA]</scope>
    <source>
        <strain evidence="1 2">AZ78</strain>
    </source>
</reference>
<comment type="caution">
    <text evidence="1">The sequence shown here is derived from an EMBL/GenBank/DDBJ whole genome shotgun (WGS) entry which is preliminary data.</text>
</comment>
<name>A0A108UDK1_9GAMM</name>
<evidence type="ECO:0000313" key="1">
    <source>
        <dbReference type="EMBL" id="KWS07135.1"/>
    </source>
</evidence>